<accession>A0ABW3F0V7</accession>
<dbReference type="SMART" id="SM00827">
    <property type="entry name" value="PKS_AT"/>
    <property type="match status" value="1"/>
</dbReference>
<dbReference type="InterPro" id="IPR001227">
    <property type="entry name" value="Ac_transferase_dom_sf"/>
</dbReference>
<proteinExistence type="predicted"/>
<keyword evidence="1" id="KW-0808">Transferase</keyword>
<reference evidence="6" key="1">
    <citation type="journal article" date="2019" name="Int. J. Syst. Evol. Microbiol.">
        <title>The Global Catalogue of Microorganisms (GCM) 10K type strain sequencing project: providing services to taxonomists for standard genome sequencing and annotation.</title>
        <authorList>
            <consortium name="The Broad Institute Genomics Platform"/>
            <consortium name="The Broad Institute Genome Sequencing Center for Infectious Disease"/>
            <person name="Wu L."/>
            <person name="Ma J."/>
        </authorList>
    </citation>
    <scope>NUCLEOTIDE SEQUENCE [LARGE SCALE GENOMIC DNA]</scope>
    <source>
        <strain evidence="6">JCM 31202</strain>
    </source>
</reference>
<keyword evidence="6" id="KW-1185">Reference proteome</keyword>
<keyword evidence="2 5" id="KW-0012">Acyltransferase</keyword>
<dbReference type="Gene3D" id="3.40.50.11460">
    <property type="match status" value="1"/>
</dbReference>
<dbReference type="InterPro" id="IPR014043">
    <property type="entry name" value="Acyl_transferase_dom"/>
</dbReference>
<dbReference type="SUPFAM" id="SSF55048">
    <property type="entry name" value="Probable ACP-binding domain of malonyl-CoA ACP transacylase"/>
    <property type="match status" value="1"/>
</dbReference>
<dbReference type="InterPro" id="IPR036291">
    <property type="entry name" value="NAD(P)-bd_dom_sf"/>
</dbReference>
<dbReference type="GO" id="GO:0016746">
    <property type="term" value="F:acyltransferase activity"/>
    <property type="evidence" value="ECO:0007669"/>
    <property type="project" value="UniProtKB-KW"/>
</dbReference>
<dbReference type="SUPFAM" id="SSF52151">
    <property type="entry name" value="FabD/lysophospholipase-like"/>
    <property type="match status" value="1"/>
</dbReference>
<comment type="caution">
    <text evidence="5">The sequence shown here is derived from an EMBL/GenBank/DDBJ whole genome shotgun (WGS) entry which is preliminary data.</text>
</comment>
<name>A0ABW3F0V7_9ACTN</name>
<feature type="non-terminal residue" evidence="5">
    <location>
        <position position="646"/>
    </location>
</feature>
<feature type="compositionally biased region" description="Low complexity" evidence="3">
    <location>
        <begin position="35"/>
        <end position="57"/>
    </location>
</feature>
<sequence length="646" mass="65383">IAVLAAAAAALVPLSARGDAGLRAQAARLAAHLAPETAPDAAPDAAPDTGPDAATGPDPRDVAHSLATTRTALPDRAVVVGADRAELLAGLAAVAAGEPAANVVTGRAAAGVRTAFLFAGQGGQYAGMGGGLRDAAPFAEAFDEACAHLDPLLGRSLADAVRDGVGLERTGIAQPALFALETALYRLLERWGLVPDYLAGHSVGEIAAAHVSGVLSLADAAALVAARARLMDALPDGGSMAALGIGEEALRAFLADPGAGRVDVAAVNGPDAVVVAGRTADVDALAAAVAGRGHRVRRLPVGHAFHSALMDPMLDAFRDAVAGLEFGEPRIPIVSTRTGRVASAAELADPEHWVRHVRDTVLFHRAVETLRGQGVGVFVELGPDGALTGATGDPGAVATLRRGGDDARGVLTAVATAHTLGAPVDWRAFQGGREIELPTYPFRRDRHWLDGAAPRPDRPGPARHRIAWRPLEAPPEPPAGAADAGSRTWLLVVPSSHETDPWTTALTAELAGGPDGDGFEVRRLVLPADADDAALAGPVAAALDAGPPAGVLSLLALDERPHPGHPGLPAGAAGTLALIRVLGAAGAAAPLWAATRGAVAVDERERVTGPRQARIWGIGQAAGVEHPGRWGGLVDLPAGDPAGLGR</sequence>
<dbReference type="InterPro" id="IPR016036">
    <property type="entry name" value="Malonyl_transacylase_ACP-bd"/>
</dbReference>
<feature type="domain" description="Malonyl-CoA:ACP transacylase (MAT)" evidence="4">
    <location>
        <begin position="117"/>
        <end position="404"/>
    </location>
</feature>
<evidence type="ECO:0000313" key="5">
    <source>
        <dbReference type="EMBL" id="MFD0906147.1"/>
    </source>
</evidence>
<feature type="non-terminal residue" evidence="5">
    <location>
        <position position="1"/>
    </location>
</feature>
<evidence type="ECO:0000256" key="3">
    <source>
        <dbReference type="SAM" id="MobiDB-lite"/>
    </source>
</evidence>
<dbReference type="InterPro" id="IPR050091">
    <property type="entry name" value="PKS_NRPS_Biosynth_Enz"/>
</dbReference>
<dbReference type="InterPro" id="IPR016035">
    <property type="entry name" value="Acyl_Trfase/lysoPLipase"/>
</dbReference>
<gene>
    <name evidence="5" type="ORF">ACFQ11_37640</name>
</gene>
<dbReference type="PANTHER" id="PTHR43775:SF51">
    <property type="entry name" value="INACTIVE PHENOLPHTHIOCEROL SYNTHESIS POLYKETIDE SYNTHASE TYPE I PKS1-RELATED"/>
    <property type="match status" value="1"/>
</dbReference>
<dbReference type="Pfam" id="PF00698">
    <property type="entry name" value="Acyl_transf_1"/>
    <property type="match status" value="1"/>
</dbReference>
<dbReference type="Gene3D" id="3.40.366.10">
    <property type="entry name" value="Malonyl-Coenzyme A Acyl Carrier Protein, domain 2"/>
    <property type="match status" value="1"/>
</dbReference>
<evidence type="ECO:0000313" key="6">
    <source>
        <dbReference type="Proteomes" id="UP001596972"/>
    </source>
</evidence>
<evidence type="ECO:0000256" key="1">
    <source>
        <dbReference type="ARBA" id="ARBA00022679"/>
    </source>
</evidence>
<organism evidence="5 6">
    <name type="scientific">Actinomadura sediminis</name>
    <dbReference type="NCBI Taxonomy" id="1038904"/>
    <lineage>
        <taxon>Bacteria</taxon>
        <taxon>Bacillati</taxon>
        <taxon>Actinomycetota</taxon>
        <taxon>Actinomycetes</taxon>
        <taxon>Streptosporangiales</taxon>
        <taxon>Thermomonosporaceae</taxon>
        <taxon>Actinomadura</taxon>
    </lineage>
</organism>
<dbReference type="SUPFAM" id="SSF51735">
    <property type="entry name" value="NAD(P)-binding Rossmann-fold domains"/>
    <property type="match status" value="1"/>
</dbReference>
<dbReference type="EMBL" id="JBHTJA010000240">
    <property type="protein sequence ID" value="MFD0906147.1"/>
    <property type="molecule type" value="Genomic_DNA"/>
</dbReference>
<evidence type="ECO:0000259" key="4">
    <source>
        <dbReference type="SMART" id="SM00827"/>
    </source>
</evidence>
<dbReference type="Gene3D" id="3.30.70.3290">
    <property type="match status" value="1"/>
</dbReference>
<dbReference type="PANTHER" id="PTHR43775">
    <property type="entry name" value="FATTY ACID SYNTHASE"/>
    <property type="match status" value="1"/>
</dbReference>
<evidence type="ECO:0000256" key="2">
    <source>
        <dbReference type="ARBA" id="ARBA00023315"/>
    </source>
</evidence>
<feature type="region of interest" description="Disordered" evidence="3">
    <location>
        <begin position="35"/>
        <end position="61"/>
    </location>
</feature>
<protein>
    <submittedName>
        <fullName evidence="5">Acyltransferase domain-containing protein</fullName>
    </submittedName>
</protein>
<dbReference type="Proteomes" id="UP001596972">
    <property type="component" value="Unassembled WGS sequence"/>
</dbReference>
<dbReference type="RefSeq" id="WP_378307722.1">
    <property type="nucleotide sequence ID" value="NZ_JBHTJA010000240.1"/>
</dbReference>